<keyword evidence="9 12" id="KW-0472">Membrane</keyword>
<evidence type="ECO:0000256" key="10">
    <source>
        <dbReference type="ARBA" id="ARBA00023315"/>
    </source>
</evidence>
<feature type="transmembrane region" description="Helical" evidence="12">
    <location>
        <begin position="126"/>
        <end position="146"/>
    </location>
</feature>
<dbReference type="PANTHER" id="PTHR10408:SF7">
    <property type="entry name" value="DIACYLGLYCEROL O-ACYLTRANSFERASE 1"/>
    <property type="match status" value="1"/>
</dbReference>
<dbReference type="GO" id="GO:0004144">
    <property type="term" value="F:diacylglycerol O-acyltransferase activity"/>
    <property type="evidence" value="ECO:0007669"/>
    <property type="project" value="UniProtKB-EC"/>
</dbReference>
<feature type="transmembrane region" description="Helical" evidence="12">
    <location>
        <begin position="444"/>
        <end position="462"/>
    </location>
</feature>
<dbReference type="EC" id="2.3.1.20" evidence="4"/>
<dbReference type="EMBL" id="VIIS01001182">
    <property type="protein sequence ID" value="KAF0301217.1"/>
    <property type="molecule type" value="Genomic_DNA"/>
</dbReference>
<feature type="transmembrane region" description="Helical" evidence="12">
    <location>
        <begin position="317"/>
        <end position="335"/>
    </location>
</feature>
<keyword evidence="14" id="KW-1185">Reference proteome</keyword>
<dbReference type="InterPro" id="IPR014371">
    <property type="entry name" value="Oat_ACAT_DAG_ARE"/>
</dbReference>
<organism evidence="13 14">
    <name type="scientific">Amphibalanus amphitrite</name>
    <name type="common">Striped barnacle</name>
    <name type="synonym">Balanus amphitrite</name>
    <dbReference type="NCBI Taxonomy" id="1232801"/>
    <lineage>
        <taxon>Eukaryota</taxon>
        <taxon>Metazoa</taxon>
        <taxon>Ecdysozoa</taxon>
        <taxon>Arthropoda</taxon>
        <taxon>Crustacea</taxon>
        <taxon>Multicrustacea</taxon>
        <taxon>Cirripedia</taxon>
        <taxon>Thoracica</taxon>
        <taxon>Thoracicalcarea</taxon>
        <taxon>Balanomorpha</taxon>
        <taxon>Balanoidea</taxon>
        <taxon>Balanidae</taxon>
        <taxon>Amphibalaninae</taxon>
        <taxon>Amphibalanus</taxon>
    </lineage>
</organism>
<evidence type="ECO:0000256" key="8">
    <source>
        <dbReference type="ARBA" id="ARBA00022989"/>
    </source>
</evidence>
<dbReference type="GO" id="GO:0019432">
    <property type="term" value="P:triglyceride biosynthetic process"/>
    <property type="evidence" value="ECO:0007669"/>
    <property type="project" value="TreeGrafter"/>
</dbReference>
<evidence type="ECO:0000256" key="3">
    <source>
        <dbReference type="ARBA" id="ARBA00009010"/>
    </source>
</evidence>
<dbReference type="PANTHER" id="PTHR10408">
    <property type="entry name" value="STEROL O-ACYLTRANSFERASE"/>
    <property type="match status" value="1"/>
</dbReference>
<dbReference type="GO" id="GO:0005789">
    <property type="term" value="C:endoplasmic reticulum membrane"/>
    <property type="evidence" value="ECO:0007669"/>
    <property type="project" value="UniProtKB-SubCell"/>
</dbReference>
<evidence type="ECO:0000256" key="4">
    <source>
        <dbReference type="ARBA" id="ARBA00013244"/>
    </source>
</evidence>
<evidence type="ECO:0000256" key="7">
    <source>
        <dbReference type="ARBA" id="ARBA00022824"/>
    </source>
</evidence>
<comment type="similarity">
    <text evidence="3">Belongs to the membrane-bound acyltransferase family. Sterol o-acyltransferase subfamily.</text>
</comment>
<accession>A0A6A4VZD5</accession>
<evidence type="ECO:0000313" key="14">
    <source>
        <dbReference type="Proteomes" id="UP000440578"/>
    </source>
</evidence>
<dbReference type="AlphaFoldDB" id="A0A6A4VZD5"/>
<feature type="region of interest" description="Disordered" evidence="11">
    <location>
        <begin position="193"/>
        <end position="215"/>
    </location>
</feature>
<feature type="compositionally biased region" description="Gly residues" evidence="11">
    <location>
        <begin position="28"/>
        <end position="39"/>
    </location>
</feature>
<comment type="pathway">
    <text evidence="2">Lipid metabolism.</text>
</comment>
<evidence type="ECO:0000256" key="12">
    <source>
        <dbReference type="SAM" id="Phobius"/>
    </source>
</evidence>
<evidence type="ECO:0000256" key="5">
    <source>
        <dbReference type="ARBA" id="ARBA00022679"/>
    </source>
</evidence>
<dbReference type="UniPathway" id="UPA00230"/>
<dbReference type="OrthoDB" id="10039049at2759"/>
<feature type="region of interest" description="Disordered" evidence="11">
    <location>
        <begin position="1"/>
        <end position="68"/>
    </location>
</feature>
<sequence>MEIDHPISVVTDMAGHNRSHGRTEPSGDRGGGGGGGGGPRPRLRRTTSMGRAEDITQTEQKIRHSQPDHPYGLLVDPPQWFYTLNGGPFRFGDRYPSLMVLIYLQVHAWAALAIEKLLARSVIRPSFGVFLQIVNIIMILMVPHVVVTYLEAVPLVGLTCVCWCCVVLSLKLASYAHVNSWCRRDRGGTQRRRSLSYSKSMESLNPPASDRTEVDSAPEGVAIRKLVHYPDNLNLFDLYYYLMAPTLCYELNFPRSDRLRIWFLARRVLELIVGINMMVALFQQWIIPSVRNSLEPFSKMDITHTTERLLKLAIPNHLLWIVSFYLIFHSYLNLIGELTQFGDRRFYLDWWNAPDINTFWRTWNLPVHRFAMRHIYLPLLRHRFSKFSAAVAVFFLSAFLHEYLVAAPLRLLRVWAFLGMMAQIPLDTLTVFVRKRFSPRLGNVLVWLSLIIGQPMAIMMYYHDYIIERQDIAAE</sequence>
<reference evidence="13 14" key="1">
    <citation type="submission" date="2019-07" db="EMBL/GenBank/DDBJ databases">
        <title>Draft genome assembly of a fouling barnacle, Amphibalanus amphitrite (Darwin, 1854): The first reference genome for Thecostraca.</title>
        <authorList>
            <person name="Kim W."/>
        </authorList>
    </citation>
    <scope>NUCLEOTIDE SEQUENCE [LARGE SCALE GENOMIC DNA]</scope>
    <source>
        <strain evidence="13">SNU_AA5</strain>
        <tissue evidence="13">Soma without cirri and trophi</tissue>
    </source>
</reference>
<evidence type="ECO:0000256" key="9">
    <source>
        <dbReference type="ARBA" id="ARBA00023136"/>
    </source>
</evidence>
<keyword evidence="10 13" id="KW-0012">Acyltransferase</keyword>
<keyword evidence="7" id="KW-0256">Endoplasmic reticulum</keyword>
<evidence type="ECO:0000256" key="2">
    <source>
        <dbReference type="ARBA" id="ARBA00005189"/>
    </source>
</evidence>
<feature type="transmembrane region" description="Helical" evidence="12">
    <location>
        <begin position="387"/>
        <end position="406"/>
    </location>
</feature>
<gene>
    <name evidence="13" type="primary">Dgat1_0</name>
    <name evidence="13" type="ORF">FJT64_026425</name>
</gene>
<keyword evidence="8 12" id="KW-1133">Transmembrane helix</keyword>
<proteinExistence type="inferred from homology"/>
<keyword evidence="6 12" id="KW-0812">Transmembrane</keyword>
<evidence type="ECO:0000313" key="13">
    <source>
        <dbReference type="EMBL" id="KAF0301217.1"/>
    </source>
</evidence>
<dbReference type="InterPro" id="IPR004299">
    <property type="entry name" value="MBOAT_fam"/>
</dbReference>
<evidence type="ECO:0000256" key="1">
    <source>
        <dbReference type="ARBA" id="ARBA00004477"/>
    </source>
</evidence>
<comment type="subcellular location">
    <subcellularLocation>
        <location evidence="1">Endoplasmic reticulum membrane</location>
        <topology evidence="1">Multi-pass membrane protein</topology>
    </subcellularLocation>
</comment>
<evidence type="ECO:0000256" key="6">
    <source>
        <dbReference type="ARBA" id="ARBA00022692"/>
    </source>
</evidence>
<feature type="transmembrane region" description="Helical" evidence="12">
    <location>
        <begin position="412"/>
        <end position="432"/>
    </location>
</feature>
<dbReference type="Proteomes" id="UP000440578">
    <property type="component" value="Unassembled WGS sequence"/>
</dbReference>
<feature type="transmembrane region" description="Helical" evidence="12">
    <location>
        <begin position="152"/>
        <end position="176"/>
    </location>
</feature>
<name>A0A6A4VZD5_AMPAM</name>
<feature type="transmembrane region" description="Helical" evidence="12">
    <location>
        <begin position="268"/>
        <end position="287"/>
    </location>
</feature>
<feature type="transmembrane region" description="Helical" evidence="12">
    <location>
        <begin position="95"/>
        <end position="114"/>
    </location>
</feature>
<keyword evidence="5 13" id="KW-0808">Transferase</keyword>
<protein>
    <recommendedName>
        <fullName evidence="4">diacylglycerol O-acyltransferase</fullName>
        <ecNumber evidence="4">2.3.1.20</ecNumber>
    </recommendedName>
</protein>
<evidence type="ECO:0000256" key="11">
    <source>
        <dbReference type="SAM" id="MobiDB-lite"/>
    </source>
</evidence>
<dbReference type="Pfam" id="PF03062">
    <property type="entry name" value="MBOAT"/>
    <property type="match status" value="1"/>
</dbReference>
<comment type="caution">
    <text evidence="13">The sequence shown here is derived from an EMBL/GenBank/DDBJ whole genome shotgun (WGS) entry which is preliminary data.</text>
</comment>